<dbReference type="Pfam" id="PF00437">
    <property type="entry name" value="T2SSE"/>
    <property type="match status" value="1"/>
</dbReference>
<dbReference type="GO" id="GO:0015628">
    <property type="term" value="P:protein secretion by the type II secretion system"/>
    <property type="evidence" value="ECO:0007669"/>
    <property type="project" value="UniProtKB-UniRule"/>
</dbReference>
<dbReference type="PANTHER" id="PTHR30258">
    <property type="entry name" value="TYPE II SECRETION SYSTEM PROTEIN GSPE-RELATED"/>
    <property type="match status" value="1"/>
</dbReference>
<dbReference type="PANTHER" id="PTHR30258:SF2">
    <property type="entry name" value="COMG OPERON PROTEIN 1"/>
    <property type="match status" value="1"/>
</dbReference>
<dbReference type="NCBIfam" id="TIGR02533">
    <property type="entry name" value="type_II_gspE"/>
    <property type="match status" value="1"/>
</dbReference>
<dbReference type="FunFam" id="3.40.50.300:FF:000398">
    <property type="entry name" value="Type IV pilus assembly ATPase PilB"/>
    <property type="match status" value="1"/>
</dbReference>
<dbReference type="SUPFAM" id="SSF160246">
    <property type="entry name" value="EspE N-terminal domain-like"/>
    <property type="match status" value="1"/>
</dbReference>
<proteinExistence type="inferred from homology"/>
<dbReference type="Pfam" id="PF22341">
    <property type="entry name" value="GSPE_N1E"/>
    <property type="match status" value="1"/>
</dbReference>
<dbReference type="Gene3D" id="3.30.300.160">
    <property type="entry name" value="Type II secretion system, protein E, N-terminal domain"/>
    <property type="match status" value="1"/>
</dbReference>
<comment type="similarity">
    <text evidence="1 8">Belongs to the GSP E family.</text>
</comment>
<keyword evidence="5 8" id="KW-0653">Protein transport</keyword>
<dbReference type="PROSITE" id="PS00662">
    <property type="entry name" value="T2SP_E"/>
    <property type="match status" value="1"/>
</dbReference>
<dbReference type="InterPro" id="IPR027417">
    <property type="entry name" value="P-loop_NTPase"/>
</dbReference>
<dbReference type="GO" id="GO:0015627">
    <property type="term" value="C:type II protein secretion system complex"/>
    <property type="evidence" value="ECO:0007669"/>
    <property type="project" value="UniProtKB-UniRule"/>
</dbReference>
<dbReference type="GO" id="GO:0005886">
    <property type="term" value="C:plasma membrane"/>
    <property type="evidence" value="ECO:0007669"/>
    <property type="project" value="UniProtKB-SubCell"/>
</dbReference>
<dbReference type="InterPro" id="IPR037257">
    <property type="entry name" value="T2SS_E_N_sf"/>
</dbReference>
<dbReference type="InterPro" id="IPR001482">
    <property type="entry name" value="T2SS/T4SS_dom"/>
</dbReference>
<comment type="catalytic activity">
    <reaction evidence="7">
        <text>ATP + H2O + cellular proteinSide 1 = ADP + phosphate + cellular proteinSide 2.</text>
        <dbReference type="EC" id="7.4.2.8"/>
    </reaction>
</comment>
<evidence type="ECO:0000313" key="10">
    <source>
        <dbReference type="EMBL" id="ARO87576.1"/>
    </source>
</evidence>
<evidence type="ECO:0000256" key="5">
    <source>
        <dbReference type="ARBA" id="ARBA00022927"/>
    </source>
</evidence>
<dbReference type="EMBL" id="CP021106">
    <property type="protein sequence ID" value="ARO87576.1"/>
    <property type="molecule type" value="Genomic_DNA"/>
</dbReference>
<gene>
    <name evidence="10" type="ORF">EBAPG3_007215</name>
</gene>
<keyword evidence="4 8" id="KW-0067">ATP-binding</keyword>
<dbReference type="InterPro" id="IPR013369">
    <property type="entry name" value="T2SS_GspE"/>
</dbReference>
<evidence type="ECO:0000256" key="1">
    <source>
        <dbReference type="ARBA" id="ARBA00006611"/>
    </source>
</evidence>
<evidence type="ECO:0000256" key="4">
    <source>
        <dbReference type="ARBA" id="ARBA00022840"/>
    </source>
</evidence>
<evidence type="ECO:0000256" key="2">
    <source>
        <dbReference type="ARBA" id="ARBA00022448"/>
    </source>
</evidence>
<keyword evidence="3 8" id="KW-0547">Nucleotide-binding</keyword>
<evidence type="ECO:0000313" key="11">
    <source>
        <dbReference type="Proteomes" id="UP000012179"/>
    </source>
</evidence>
<dbReference type="Gene3D" id="3.30.450.90">
    <property type="match status" value="1"/>
</dbReference>
<evidence type="ECO:0000256" key="6">
    <source>
        <dbReference type="ARBA" id="ARBA00022967"/>
    </source>
</evidence>
<reference evidence="10 11" key="1">
    <citation type="journal article" date="2015" name="Int. J. Syst. Evol. Microbiol.">
        <title>Nitrosospira lacus sp. nov., a psychrotolerant, ammonia-oxidizing bacterium from sandy lake sediment.</title>
        <authorList>
            <person name="Urakawa H."/>
            <person name="Garcia J.C."/>
            <person name="Nielsen J.L."/>
            <person name="Le V.Q."/>
            <person name="Kozlowski J.A."/>
            <person name="Stein L.Y."/>
            <person name="Lim C.K."/>
            <person name="Pommerening-Roser A."/>
            <person name="Martens-Habbena W."/>
            <person name="Stahl D.A."/>
            <person name="Klotz M.G."/>
        </authorList>
    </citation>
    <scope>NUCLEOTIDE SEQUENCE [LARGE SCALE GENOMIC DNA]</scope>
    <source>
        <strain evidence="10 11">APG3</strain>
    </source>
</reference>
<protein>
    <recommendedName>
        <fullName evidence="8">Type II secretion system protein E</fullName>
        <shortName evidence="8">T2SS protein E</shortName>
    </recommendedName>
    <alternativeName>
        <fullName evidence="8">Type II traffic warden ATPase</fullName>
    </alternativeName>
</protein>
<dbReference type="InterPro" id="IPR054757">
    <property type="entry name" value="GSPE_N1E"/>
</dbReference>
<sequence length="490" mass="53886">MTFSDRVPYAFVKTSGVVVTSIDNGLAEVAVRSGAKISALAELRRVLGVPLHARRIATVEFDELVSTLYNGTAAGTAALTGDLAQDIDLSRLLQELPKVEDLLESQDDAPVIRLINALFTQALRQTASDIHIEPYETRSVVRLRIDGTLRDLIEPARALHAALVSRIKIMAHLDIAEKRLPQDGRITLRMAGRPVDVRVSTIPTVHGERVVLRLLDKQAGRLDLPRLGMDDATLAHMDRLIREPHGIILVTGPTGSGKTTTLYAALSRLDSTALNIMTVEDPIEYDLDGISQTQINTRIEMSFARALRTILRQDPDVIMIGEIRDLETAQIAVQASLTGHLVFATLHTNDAVSAVTRLVDMGVEPFLLASSLIGVGAQRLVRRICLECREPFAGDAAQLRSLGFDSATHVSYKAHGCAACNHSGYRGRTGIYELLTVDNDLRRRIHDRAPEQDLRQYVISRGMRSLRDDGMRLVAQGVTSLEEVVRVTRE</sequence>
<keyword evidence="11" id="KW-1185">Reference proteome</keyword>
<dbReference type="SUPFAM" id="SSF52540">
    <property type="entry name" value="P-loop containing nucleoside triphosphate hydrolases"/>
    <property type="match status" value="1"/>
</dbReference>
<evidence type="ECO:0000256" key="7">
    <source>
        <dbReference type="ARBA" id="ARBA00034006"/>
    </source>
</evidence>
<dbReference type="OrthoDB" id="5289285at2"/>
<evidence type="ECO:0000259" key="9">
    <source>
        <dbReference type="PROSITE" id="PS00662"/>
    </source>
</evidence>
<dbReference type="CDD" id="cd01129">
    <property type="entry name" value="PulE-GspE-like"/>
    <property type="match status" value="1"/>
</dbReference>
<comment type="function">
    <text evidence="8">ATPase component of the type II secretion system required for the energy-dependent secretion of extracellular factors such as proteases and toxins from the periplasm. Acts as a molecular motor to provide the energy that is required for assembly of the pseudopilus and the extrusion of substrates generated in the cytoplasm.</text>
</comment>
<dbReference type="RefSeq" id="WP_004179956.1">
    <property type="nucleotide sequence ID" value="NZ_CP021106.3"/>
</dbReference>
<accession>A0A1W6SP52</accession>
<dbReference type="GO" id="GO:0016887">
    <property type="term" value="F:ATP hydrolysis activity"/>
    <property type="evidence" value="ECO:0007669"/>
    <property type="project" value="TreeGrafter"/>
</dbReference>
<dbReference type="GO" id="GO:0008564">
    <property type="term" value="F:protein-exporting ATPase activity"/>
    <property type="evidence" value="ECO:0007669"/>
    <property type="project" value="UniProtKB-EC"/>
</dbReference>
<dbReference type="AlphaFoldDB" id="A0A1W6SP52"/>
<dbReference type="GO" id="GO:0005524">
    <property type="term" value="F:ATP binding"/>
    <property type="evidence" value="ECO:0007669"/>
    <property type="project" value="UniProtKB-UniRule"/>
</dbReference>
<dbReference type="eggNOG" id="COG2804">
    <property type="taxonomic scope" value="Bacteria"/>
</dbReference>
<feature type="domain" description="Bacterial type II secretion system protein E" evidence="9">
    <location>
        <begin position="311"/>
        <end position="325"/>
    </location>
</feature>
<organism evidence="10 11">
    <name type="scientific">Nitrosospira lacus</name>
    <dbReference type="NCBI Taxonomy" id="1288494"/>
    <lineage>
        <taxon>Bacteria</taxon>
        <taxon>Pseudomonadati</taxon>
        <taxon>Pseudomonadota</taxon>
        <taxon>Betaproteobacteria</taxon>
        <taxon>Nitrosomonadales</taxon>
        <taxon>Nitrosomonadaceae</taxon>
        <taxon>Nitrosospira</taxon>
    </lineage>
</organism>
<dbReference type="InterPro" id="IPR003593">
    <property type="entry name" value="AAA+_ATPase"/>
</dbReference>
<dbReference type="Proteomes" id="UP000012179">
    <property type="component" value="Chromosome"/>
</dbReference>
<dbReference type="Gene3D" id="3.40.50.300">
    <property type="entry name" value="P-loop containing nucleotide triphosphate hydrolases"/>
    <property type="match status" value="1"/>
</dbReference>
<dbReference type="SMART" id="SM00382">
    <property type="entry name" value="AAA"/>
    <property type="match status" value="1"/>
</dbReference>
<evidence type="ECO:0000256" key="8">
    <source>
        <dbReference type="RuleBase" id="RU366070"/>
    </source>
</evidence>
<dbReference type="KEGG" id="nlc:EBAPG3_007215"/>
<comment type="subcellular location">
    <subcellularLocation>
        <location evidence="8">Cell inner membrane</location>
    </subcellularLocation>
</comment>
<name>A0A1W6SP52_9PROT</name>
<keyword evidence="6" id="KW-1278">Translocase</keyword>
<keyword evidence="2 8" id="KW-0813">Transport</keyword>
<dbReference type="FunFam" id="3.30.450.90:FF:000001">
    <property type="entry name" value="Type II secretion system ATPase GspE"/>
    <property type="match status" value="1"/>
</dbReference>
<evidence type="ECO:0000256" key="3">
    <source>
        <dbReference type="ARBA" id="ARBA00022741"/>
    </source>
</evidence>